<dbReference type="Proteomes" id="UP000266673">
    <property type="component" value="Unassembled WGS sequence"/>
</dbReference>
<feature type="compositionally biased region" description="Polar residues" evidence="1">
    <location>
        <begin position="205"/>
        <end position="216"/>
    </location>
</feature>
<feature type="compositionally biased region" description="Basic residues" evidence="1">
    <location>
        <begin position="223"/>
        <end position="235"/>
    </location>
</feature>
<organism evidence="3 4">
    <name type="scientific">Gigaspora rosea</name>
    <dbReference type="NCBI Taxonomy" id="44941"/>
    <lineage>
        <taxon>Eukaryota</taxon>
        <taxon>Fungi</taxon>
        <taxon>Fungi incertae sedis</taxon>
        <taxon>Mucoromycota</taxon>
        <taxon>Glomeromycotina</taxon>
        <taxon>Glomeromycetes</taxon>
        <taxon>Diversisporales</taxon>
        <taxon>Gigasporaceae</taxon>
        <taxon>Gigaspora</taxon>
    </lineage>
</organism>
<evidence type="ECO:0000313" key="4">
    <source>
        <dbReference type="Proteomes" id="UP000266673"/>
    </source>
</evidence>
<feature type="compositionally biased region" description="Low complexity" evidence="1">
    <location>
        <begin position="178"/>
        <end position="195"/>
    </location>
</feature>
<proteinExistence type="predicted"/>
<comment type="caution">
    <text evidence="3">The sequence shown here is derived from an EMBL/GenBank/DDBJ whole genome shotgun (WGS) entry which is preliminary data.</text>
</comment>
<evidence type="ECO:0000313" key="3">
    <source>
        <dbReference type="EMBL" id="RIB20340.1"/>
    </source>
</evidence>
<dbReference type="Pfam" id="PF03067">
    <property type="entry name" value="LPMO_10"/>
    <property type="match status" value="1"/>
</dbReference>
<dbReference type="InterPro" id="IPR004302">
    <property type="entry name" value="Cellulose/chitin-bd_N"/>
</dbReference>
<feature type="region of interest" description="Disordered" evidence="1">
    <location>
        <begin position="175"/>
        <end position="249"/>
    </location>
</feature>
<accession>A0A397VD16</accession>
<dbReference type="OrthoDB" id="2342176at2759"/>
<feature type="domain" description="Chitin-binding type-4" evidence="2">
    <location>
        <begin position="21"/>
        <end position="108"/>
    </location>
</feature>
<dbReference type="AlphaFoldDB" id="A0A397VD16"/>
<keyword evidence="4" id="KW-1185">Reference proteome</keyword>
<gene>
    <name evidence="3" type="ORF">C2G38_2179580</name>
</gene>
<evidence type="ECO:0000259" key="2">
    <source>
        <dbReference type="Pfam" id="PF03067"/>
    </source>
</evidence>
<protein>
    <recommendedName>
        <fullName evidence="2">Chitin-binding type-4 domain-containing protein</fullName>
    </recommendedName>
</protein>
<reference evidence="3 4" key="1">
    <citation type="submission" date="2018-06" db="EMBL/GenBank/DDBJ databases">
        <title>Comparative genomics reveals the genomic features of Rhizophagus irregularis, R. cerebriforme, R. diaphanum and Gigaspora rosea, and their symbiotic lifestyle signature.</title>
        <authorList>
            <person name="Morin E."/>
            <person name="San Clemente H."/>
            <person name="Chen E.C.H."/>
            <person name="De La Providencia I."/>
            <person name="Hainaut M."/>
            <person name="Kuo A."/>
            <person name="Kohler A."/>
            <person name="Murat C."/>
            <person name="Tang N."/>
            <person name="Roy S."/>
            <person name="Loubradou J."/>
            <person name="Henrissat B."/>
            <person name="Grigoriev I.V."/>
            <person name="Corradi N."/>
            <person name="Roux C."/>
            <person name="Martin F.M."/>
        </authorList>
    </citation>
    <scope>NUCLEOTIDE SEQUENCE [LARGE SCALE GENOMIC DNA]</scope>
    <source>
        <strain evidence="3 4">DAOM 194757</strain>
    </source>
</reference>
<sequence>MTAGPTTIQPCSGFEAGPIVATYQPGQLIPISWTIFTAHQGSCSVQLSSNGNDTDFQELKSYSNCADEIGTFNDNVQLPAGVACDKCTLRWVWNSALNGELYLQCSDIKIENISNKSTTTVSPMTTIPTSTTISSTLKTTMTSTSTIFPTYTSLIATPTKSHKPCTSSIATPTKSHKPCTTPTKSPKPCTSSTSSIATPIKSHKPCTTSTRSSNNHRPYITVHRSKKYCSKKYKRHDQSSKCSKKYKKK</sequence>
<name>A0A397VD16_9GLOM</name>
<evidence type="ECO:0000256" key="1">
    <source>
        <dbReference type="SAM" id="MobiDB-lite"/>
    </source>
</evidence>
<dbReference type="EMBL" id="QKWP01000423">
    <property type="protein sequence ID" value="RIB20340.1"/>
    <property type="molecule type" value="Genomic_DNA"/>
</dbReference>